<protein>
    <submittedName>
        <fullName evidence="1">Uncharacterized protein</fullName>
    </submittedName>
</protein>
<gene>
    <name evidence="1" type="ORF">SBA5_70103</name>
</gene>
<name>A0A2N9M0N2_9BACT</name>
<evidence type="ECO:0000313" key="2">
    <source>
        <dbReference type="Proteomes" id="UP000239735"/>
    </source>
</evidence>
<dbReference type="Proteomes" id="UP000239735">
    <property type="component" value="Unassembled WGS sequence"/>
</dbReference>
<sequence>MRSHQAHLPPDVVYVVQSIQLRFVGIGIVFQARNALLDGLTEPRADLKAFLGGALNGHGEYLQAEFTEAEEFLAHSLKFFPLVPILTKHSSPRQITASRTFSNLLSEFRTVPGKRDGVQLRRFPTITGRGDRTNQAAGSELPQSFATIPNCICMPPSS</sequence>
<organism evidence="1 2">
    <name type="scientific">Candidatus Sulfuritelmatomonas gaucii</name>
    <dbReference type="NCBI Taxonomy" id="2043161"/>
    <lineage>
        <taxon>Bacteria</taxon>
        <taxon>Pseudomonadati</taxon>
        <taxon>Acidobacteriota</taxon>
        <taxon>Terriglobia</taxon>
        <taxon>Terriglobales</taxon>
        <taxon>Acidobacteriaceae</taxon>
        <taxon>Candidatus Sulfuritelmatomonas</taxon>
    </lineage>
</organism>
<accession>A0A2N9M0N2</accession>
<dbReference type="AlphaFoldDB" id="A0A2N9M0N2"/>
<reference evidence="2" key="1">
    <citation type="submission" date="2018-02" db="EMBL/GenBank/DDBJ databases">
        <authorList>
            <person name="Hausmann B."/>
        </authorList>
    </citation>
    <scope>NUCLEOTIDE SEQUENCE [LARGE SCALE GENOMIC DNA]</scope>
    <source>
        <strain evidence="2">Peat soil MAG SbA5</strain>
    </source>
</reference>
<evidence type="ECO:0000313" key="1">
    <source>
        <dbReference type="EMBL" id="SPE29013.1"/>
    </source>
</evidence>
<dbReference type="EMBL" id="OKRB01000130">
    <property type="protein sequence ID" value="SPE29013.1"/>
    <property type="molecule type" value="Genomic_DNA"/>
</dbReference>
<proteinExistence type="predicted"/>